<sequence>MTRKGRGRTPHIMKVHSFSAIGWLAMPSLFTEDRKRADASLCCGVPGDNRCSKTQRCAAPARLLSPSHLAKVKSPAMSDSFWDRVSKGINWYLPPIAINPEDVKPDSEEVGTMQTAIKEMMACKDIFDGWGEQLDRRMSGQMDSTEQEIRTAISTLRDDADASLRACYDIVESQRTLCRIMNRRLQRAVEHDSGILQASPEIETLSRSISLHSSNISEHVQRMVERLQGLADFIENLKPTVTVEKKTIWQRICGWLREAFNAVAAIFVSAANICFGISGTSAFTAGGLLAIGSAISAKMTAICEKFSRGNINENQKFDEILHFLKTTIPSEANMARNHLVSFQAQQRLVRVELMMKSGRRVQLRGESARRAQDDWDVQEGRLQLVRVG</sequence>
<accession>A0A4Y7QDQ1</accession>
<dbReference type="VEuPathDB" id="FungiDB:BD410DRAFT_608882"/>
<evidence type="ECO:0000313" key="1">
    <source>
        <dbReference type="EMBL" id="TDL25817.1"/>
    </source>
</evidence>
<organism evidence="1 2">
    <name type="scientific">Rickenella mellea</name>
    <dbReference type="NCBI Taxonomy" id="50990"/>
    <lineage>
        <taxon>Eukaryota</taxon>
        <taxon>Fungi</taxon>
        <taxon>Dikarya</taxon>
        <taxon>Basidiomycota</taxon>
        <taxon>Agaricomycotina</taxon>
        <taxon>Agaricomycetes</taxon>
        <taxon>Hymenochaetales</taxon>
        <taxon>Rickenellaceae</taxon>
        <taxon>Rickenella</taxon>
    </lineage>
</organism>
<dbReference type="OrthoDB" id="3136780at2759"/>
<evidence type="ECO:0000313" key="2">
    <source>
        <dbReference type="Proteomes" id="UP000294933"/>
    </source>
</evidence>
<dbReference type="Proteomes" id="UP000294933">
    <property type="component" value="Unassembled WGS sequence"/>
</dbReference>
<keyword evidence="2" id="KW-1185">Reference proteome</keyword>
<name>A0A4Y7QDQ1_9AGAM</name>
<reference evidence="1 2" key="1">
    <citation type="submission" date="2018-06" db="EMBL/GenBank/DDBJ databases">
        <title>A transcriptomic atlas of mushroom development highlights an independent origin of complex multicellularity.</title>
        <authorList>
            <consortium name="DOE Joint Genome Institute"/>
            <person name="Krizsan K."/>
            <person name="Almasi E."/>
            <person name="Merenyi Z."/>
            <person name="Sahu N."/>
            <person name="Viragh M."/>
            <person name="Koszo T."/>
            <person name="Mondo S."/>
            <person name="Kiss B."/>
            <person name="Balint B."/>
            <person name="Kues U."/>
            <person name="Barry K."/>
            <person name="Hegedus J.C."/>
            <person name="Henrissat B."/>
            <person name="Johnson J."/>
            <person name="Lipzen A."/>
            <person name="Ohm R."/>
            <person name="Nagy I."/>
            <person name="Pangilinan J."/>
            <person name="Yan J."/>
            <person name="Xiong Y."/>
            <person name="Grigoriev I.V."/>
            <person name="Hibbett D.S."/>
            <person name="Nagy L.G."/>
        </authorList>
    </citation>
    <scope>NUCLEOTIDE SEQUENCE [LARGE SCALE GENOMIC DNA]</scope>
    <source>
        <strain evidence="1 2">SZMC22713</strain>
    </source>
</reference>
<dbReference type="EMBL" id="ML170163">
    <property type="protein sequence ID" value="TDL25817.1"/>
    <property type="molecule type" value="Genomic_DNA"/>
</dbReference>
<gene>
    <name evidence="1" type="ORF">BD410DRAFT_608882</name>
</gene>
<protein>
    <submittedName>
        <fullName evidence="1">Uncharacterized protein</fullName>
    </submittedName>
</protein>
<dbReference type="AlphaFoldDB" id="A0A4Y7QDQ1"/>
<proteinExistence type="predicted"/>